<dbReference type="SUPFAM" id="SSF51556">
    <property type="entry name" value="Metallo-dependent hydrolases"/>
    <property type="match status" value="1"/>
</dbReference>
<dbReference type="EMBL" id="FUEG01000004">
    <property type="protein sequence ID" value="SJL03073.1"/>
    <property type="molecule type" value="Genomic_DNA"/>
</dbReference>
<keyword evidence="2" id="KW-1185">Reference proteome</keyword>
<name>A0A284R2Y3_ARMOS</name>
<reference evidence="2" key="1">
    <citation type="journal article" date="2017" name="Nat. Ecol. Evol.">
        <title>Genome expansion and lineage-specific genetic innovations in the forest pathogenic fungi Armillaria.</title>
        <authorList>
            <person name="Sipos G."/>
            <person name="Prasanna A.N."/>
            <person name="Walter M.C."/>
            <person name="O'Connor E."/>
            <person name="Balint B."/>
            <person name="Krizsan K."/>
            <person name="Kiss B."/>
            <person name="Hess J."/>
            <person name="Varga T."/>
            <person name="Slot J."/>
            <person name="Riley R."/>
            <person name="Boka B."/>
            <person name="Rigling D."/>
            <person name="Barry K."/>
            <person name="Lee J."/>
            <person name="Mihaltcheva S."/>
            <person name="LaButti K."/>
            <person name="Lipzen A."/>
            <person name="Waldron R."/>
            <person name="Moloney N.M."/>
            <person name="Sperisen C."/>
            <person name="Kredics L."/>
            <person name="Vagvoelgyi C."/>
            <person name="Patrignani A."/>
            <person name="Fitzpatrick D."/>
            <person name="Nagy I."/>
            <person name="Doyle S."/>
            <person name="Anderson J.B."/>
            <person name="Grigoriev I.V."/>
            <person name="Gueldener U."/>
            <person name="Muensterkoetter M."/>
            <person name="Nagy L.G."/>
        </authorList>
    </citation>
    <scope>NUCLEOTIDE SEQUENCE [LARGE SCALE GENOMIC DNA]</scope>
    <source>
        <strain evidence="2">C18/9</strain>
    </source>
</reference>
<dbReference type="AlphaFoldDB" id="A0A284R2Y3"/>
<evidence type="ECO:0000313" key="1">
    <source>
        <dbReference type="EMBL" id="SJL03073.1"/>
    </source>
</evidence>
<gene>
    <name evidence="1" type="ORF">ARMOST_06418</name>
</gene>
<dbReference type="InterPro" id="IPR032466">
    <property type="entry name" value="Metal_Hydrolase"/>
</dbReference>
<organism evidence="1 2">
    <name type="scientific">Armillaria ostoyae</name>
    <name type="common">Armillaria root rot fungus</name>
    <dbReference type="NCBI Taxonomy" id="47428"/>
    <lineage>
        <taxon>Eukaryota</taxon>
        <taxon>Fungi</taxon>
        <taxon>Dikarya</taxon>
        <taxon>Basidiomycota</taxon>
        <taxon>Agaricomycotina</taxon>
        <taxon>Agaricomycetes</taxon>
        <taxon>Agaricomycetidae</taxon>
        <taxon>Agaricales</taxon>
        <taxon>Marasmiineae</taxon>
        <taxon>Physalacriaceae</taxon>
        <taxon>Armillaria</taxon>
    </lineage>
</organism>
<dbReference type="PROSITE" id="PS01090">
    <property type="entry name" value="TATD_2"/>
    <property type="match status" value="1"/>
</dbReference>
<protein>
    <submittedName>
        <fullName evidence="1">Uncharacterized protein</fullName>
    </submittedName>
</protein>
<dbReference type="InterPro" id="IPR018228">
    <property type="entry name" value="DNase_TatD-rel_CS"/>
</dbReference>
<sequence length="148" mass="16571">MLGLAFPSRLRTFTITSVAMGKNERSRPSHDLIGVYAGEGVETVVVRARSLHARNSAWEMGGYRFVIGVHPHKAKSYTPPTKSEILSRIHLVLDLQLWIAVDRGIPITVHTREAEENTDRITNEIISAFTSLSFSLCLLEYFPNLHIG</sequence>
<dbReference type="Proteomes" id="UP000219338">
    <property type="component" value="Unassembled WGS sequence"/>
</dbReference>
<proteinExistence type="predicted"/>
<dbReference type="OrthoDB" id="6079689at2759"/>
<accession>A0A284R2Y3</accession>
<evidence type="ECO:0000313" key="2">
    <source>
        <dbReference type="Proteomes" id="UP000219338"/>
    </source>
</evidence>